<evidence type="ECO:0000313" key="1">
    <source>
        <dbReference type="Proteomes" id="UP000095286"/>
    </source>
</evidence>
<accession>A0AC35UEN6</accession>
<protein>
    <submittedName>
        <fullName evidence="2">GAS domain-containing protein</fullName>
    </submittedName>
</protein>
<organism evidence="1 2">
    <name type="scientific">Rhabditophanes sp. KR3021</name>
    <dbReference type="NCBI Taxonomy" id="114890"/>
    <lineage>
        <taxon>Eukaryota</taxon>
        <taxon>Metazoa</taxon>
        <taxon>Ecdysozoa</taxon>
        <taxon>Nematoda</taxon>
        <taxon>Chromadorea</taxon>
        <taxon>Rhabditida</taxon>
        <taxon>Tylenchina</taxon>
        <taxon>Panagrolaimomorpha</taxon>
        <taxon>Strongyloidoidea</taxon>
        <taxon>Alloionematidae</taxon>
        <taxon>Rhabditophanes</taxon>
    </lineage>
</organism>
<name>A0AC35UEN6_9BILA</name>
<sequence length="399" mass="46107">MDPPSIIPPKKEPTQIRKLVKLSLTKKGAAKKTTNKSDGDKNTKKKENIVKVEALNKRIDKLKKKVDTSEKKLSHIAEDRVAIELEKNVISSKWERTKTFLVEEQSSTIELHKKIEQMKVAHIKQMLESQKKLAVLSLKAAINLTASTQTENKFIEGVKDFHDQEIQTVADVNSDNVHEVLRLGDKKLLELIANMEREKMQMQYDFKFNLSQVEQKLKMEQDAVLRKFKNEKDSYIEEICSNHGNTISAIEKEKSNLHLSMSEQVSQLQIRNYELSEEVREKVEQYESLRHRTSDLANPTSGSQNVKGIVDGLARHTKQLEEEVKIKRQELKKMLDTTKSQRDIIDIVMGEYKKLELERDSLIFEFEKCIHAAGQMNEFKKTEILKKIAQIKGNVNKKQ</sequence>
<evidence type="ECO:0000313" key="2">
    <source>
        <dbReference type="WBParaSite" id="RSKR_0001038900.1"/>
    </source>
</evidence>
<reference evidence="2" key="1">
    <citation type="submission" date="2016-11" db="UniProtKB">
        <authorList>
            <consortium name="WormBaseParasite"/>
        </authorList>
    </citation>
    <scope>IDENTIFICATION</scope>
    <source>
        <strain evidence="2">KR3021</strain>
    </source>
</reference>
<proteinExistence type="predicted"/>
<dbReference type="WBParaSite" id="RSKR_0001038900.1">
    <property type="protein sequence ID" value="RSKR_0001038900.1"/>
    <property type="gene ID" value="RSKR_0001038900"/>
</dbReference>
<dbReference type="Proteomes" id="UP000095286">
    <property type="component" value="Unplaced"/>
</dbReference>